<evidence type="ECO:0000256" key="2">
    <source>
        <dbReference type="ARBA" id="ARBA00007783"/>
    </source>
</evidence>
<feature type="transmembrane region" description="Helical" evidence="8">
    <location>
        <begin position="21"/>
        <end position="39"/>
    </location>
</feature>
<keyword evidence="11" id="KW-1185">Reference proteome</keyword>
<accession>A0A191ZEY4</accession>
<keyword evidence="7 8" id="KW-0472">Membrane</keyword>
<dbReference type="PROSITE" id="PS51012">
    <property type="entry name" value="ABC_TM2"/>
    <property type="match status" value="1"/>
</dbReference>
<evidence type="ECO:0000256" key="4">
    <source>
        <dbReference type="ARBA" id="ARBA00022475"/>
    </source>
</evidence>
<dbReference type="GO" id="GO:0005886">
    <property type="term" value="C:plasma membrane"/>
    <property type="evidence" value="ECO:0007669"/>
    <property type="project" value="UniProtKB-SubCell"/>
</dbReference>
<evidence type="ECO:0000313" key="10">
    <source>
        <dbReference type="EMBL" id="ANJ66422.1"/>
    </source>
</evidence>
<name>A0A191ZEY4_9GAMM</name>
<evidence type="ECO:0000256" key="5">
    <source>
        <dbReference type="ARBA" id="ARBA00022692"/>
    </source>
</evidence>
<dbReference type="Proteomes" id="UP000078596">
    <property type="component" value="Chromosome"/>
</dbReference>
<evidence type="ECO:0000256" key="3">
    <source>
        <dbReference type="ARBA" id="ARBA00022448"/>
    </source>
</evidence>
<dbReference type="AlphaFoldDB" id="A0A191ZEY4"/>
<keyword evidence="6 8" id="KW-1133">Transmembrane helix</keyword>
<dbReference type="RefSeq" id="WP_066098412.1">
    <property type="nucleotide sequence ID" value="NZ_CP016027.1"/>
</dbReference>
<dbReference type="Gene3D" id="3.40.1710.10">
    <property type="entry name" value="abc type-2 transporter like domain"/>
    <property type="match status" value="1"/>
</dbReference>
<sequence length="373" mass="41041">MRFSHIYNLGIKELRSLWRDPMLMFLIVYTMTLAVYAAGTAMPETLSRATIAVVDEDRSPLSHRLVDALYPPYFMPPVLTTPTEMDHGLDEGRYTFALTIPPGFERDVLAGKNPGIQLNVDATRMNQAYTGSGYVQAIINEEVTAFMARHGKTAIPSVDLAVRARFNPTLSQSLFGGVMEMVGDITMLAIVLTGAALIREREHGTIEHLLVMPVTPFEIMSAKIWSMVLVVLVAVAFSMTFVIQGLLAVPVEGSVALFLFGTFLQLLATASLGIFMATIARSMPQFGLLLMLVLLPLQVLSGASTPRENMPILVQYLMLAAPDTHYVMFTQAVLYRGAGLTTVWPQLLTMTVLAVIFFALALFRFRRTIASLA</sequence>
<dbReference type="PANTHER" id="PTHR30294">
    <property type="entry name" value="MEMBRANE COMPONENT OF ABC TRANSPORTER YHHJ-RELATED"/>
    <property type="match status" value="1"/>
</dbReference>
<feature type="transmembrane region" description="Helical" evidence="8">
    <location>
        <begin position="343"/>
        <end position="363"/>
    </location>
</feature>
<protein>
    <recommendedName>
        <fullName evidence="9">ABC transmembrane type-2 domain-containing protein</fullName>
    </recommendedName>
</protein>
<feature type="domain" description="ABC transmembrane type-2" evidence="9">
    <location>
        <begin position="132"/>
        <end position="368"/>
    </location>
</feature>
<dbReference type="GO" id="GO:0140359">
    <property type="term" value="F:ABC-type transporter activity"/>
    <property type="evidence" value="ECO:0007669"/>
    <property type="project" value="InterPro"/>
</dbReference>
<dbReference type="Pfam" id="PF12698">
    <property type="entry name" value="ABC2_membrane_3"/>
    <property type="match status" value="1"/>
</dbReference>
<evidence type="ECO:0000256" key="6">
    <source>
        <dbReference type="ARBA" id="ARBA00022989"/>
    </source>
</evidence>
<dbReference type="PANTHER" id="PTHR30294:SF47">
    <property type="entry name" value="INNER MEMBRANE TRANSPORT PERMEASE YHHJ"/>
    <property type="match status" value="1"/>
</dbReference>
<keyword evidence="4" id="KW-1003">Cell membrane</keyword>
<dbReference type="STRING" id="1860122.A9404_02630"/>
<organism evidence="10 11">
    <name type="scientific">Halothiobacillus diazotrophicus</name>
    <dbReference type="NCBI Taxonomy" id="1860122"/>
    <lineage>
        <taxon>Bacteria</taxon>
        <taxon>Pseudomonadati</taxon>
        <taxon>Pseudomonadota</taxon>
        <taxon>Gammaproteobacteria</taxon>
        <taxon>Chromatiales</taxon>
        <taxon>Halothiobacillaceae</taxon>
        <taxon>Halothiobacillus</taxon>
    </lineage>
</organism>
<keyword evidence="5 8" id="KW-0812">Transmembrane</keyword>
<evidence type="ECO:0000256" key="1">
    <source>
        <dbReference type="ARBA" id="ARBA00004651"/>
    </source>
</evidence>
<dbReference type="InterPro" id="IPR013525">
    <property type="entry name" value="ABC2_TM"/>
</dbReference>
<comment type="subcellular location">
    <subcellularLocation>
        <location evidence="1">Cell membrane</location>
        <topology evidence="1">Multi-pass membrane protein</topology>
    </subcellularLocation>
</comment>
<gene>
    <name evidence="10" type="ORF">A9404_02630</name>
</gene>
<dbReference type="KEGG" id="haz:A9404_02630"/>
<evidence type="ECO:0000256" key="8">
    <source>
        <dbReference type="SAM" id="Phobius"/>
    </source>
</evidence>
<reference evidence="10 11" key="1">
    <citation type="submission" date="2016-06" db="EMBL/GenBank/DDBJ databases">
        <title>Insight into the functional genes involving in sulfur oxidation in Pearl River water.</title>
        <authorList>
            <person name="Luo J."/>
            <person name="Tan X."/>
            <person name="Lin W."/>
        </authorList>
    </citation>
    <scope>NUCLEOTIDE SEQUENCE [LARGE SCALE GENOMIC DNA]</scope>
    <source>
        <strain evidence="10 11">LS2</strain>
    </source>
</reference>
<feature type="transmembrane region" description="Helical" evidence="8">
    <location>
        <begin position="224"/>
        <end position="249"/>
    </location>
</feature>
<feature type="transmembrane region" description="Helical" evidence="8">
    <location>
        <begin position="174"/>
        <end position="198"/>
    </location>
</feature>
<proteinExistence type="inferred from homology"/>
<evidence type="ECO:0000259" key="9">
    <source>
        <dbReference type="PROSITE" id="PS51012"/>
    </source>
</evidence>
<feature type="transmembrane region" description="Helical" evidence="8">
    <location>
        <begin position="255"/>
        <end position="279"/>
    </location>
</feature>
<comment type="similarity">
    <text evidence="2">Belongs to the ABC-2 integral membrane protein family.</text>
</comment>
<dbReference type="EMBL" id="CP016027">
    <property type="protein sequence ID" value="ANJ66422.1"/>
    <property type="molecule type" value="Genomic_DNA"/>
</dbReference>
<feature type="transmembrane region" description="Helical" evidence="8">
    <location>
        <begin position="286"/>
        <end position="304"/>
    </location>
</feature>
<keyword evidence="3" id="KW-0813">Transport</keyword>
<evidence type="ECO:0000313" key="11">
    <source>
        <dbReference type="Proteomes" id="UP000078596"/>
    </source>
</evidence>
<dbReference type="InterPro" id="IPR051449">
    <property type="entry name" value="ABC-2_transporter_component"/>
</dbReference>
<dbReference type="OrthoDB" id="9808686at2"/>
<dbReference type="InterPro" id="IPR047817">
    <property type="entry name" value="ABC2_TM_bact-type"/>
</dbReference>
<evidence type="ECO:0000256" key="7">
    <source>
        <dbReference type="ARBA" id="ARBA00023136"/>
    </source>
</evidence>